<accession>A0A7H1NSE8</accession>
<organism evidence="1 2">
    <name type="scientific">Entomobacter blattae</name>
    <dbReference type="NCBI Taxonomy" id="2762277"/>
    <lineage>
        <taxon>Bacteria</taxon>
        <taxon>Pseudomonadati</taxon>
        <taxon>Pseudomonadota</taxon>
        <taxon>Alphaproteobacteria</taxon>
        <taxon>Acetobacterales</taxon>
        <taxon>Acetobacteraceae</taxon>
        <taxon>Entomobacter</taxon>
    </lineage>
</organism>
<keyword evidence="2" id="KW-1185">Reference proteome</keyword>
<evidence type="ECO:0000313" key="2">
    <source>
        <dbReference type="Proteomes" id="UP000516349"/>
    </source>
</evidence>
<gene>
    <name evidence="1" type="ORF">JGUZn3_14850</name>
</gene>
<evidence type="ECO:0000313" key="1">
    <source>
        <dbReference type="EMBL" id="QNT78708.1"/>
    </source>
</evidence>
<dbReference type="EMBL" id="CP060244">
    <property type="protein sequence ID" value="QNT78708.1"/>
    <property type="molecule type" value="Genomic_DNA"/>
</dbReference>
<dbReference type="Proteomes" id="UP000516349">
    <property type="component" value="Chromosome"/>
</dbReference>
<sequence length="109" mass="12293">MGLGRAIKKLIKAIIPPCLFIGLTAYFSWNAIQGEHGIKSYQNQLKLLEKAKQARKDALSEQQAWAKRIKGLKENGLDKDILDERARAMLSLANSNDLVIPYSQNDHLF</sequence>
<dbReference type="RefSeq" id="WP_203412948.1">
    <property type="nucleotide sequence ID" value="NZ_CP060244.1"/>
</dbReference>
<dbReference type="Pfam" id="PF04977">
    <property type="entry name" value="DivIC"/>
    <property type="match status" value="1"/>
</dbReference>
<dbReference type="AlphaFoldDB" id="A0A7H1NSE8"/>
<dbReference type="KEGG" id="ebla:JGUZn3_14850"/>
<dbReference type="InterPro" id="IPR007060">
    <property type="entry name" value="FtsL/DivIC"/>
</dbReference>
<proteinExistence type="predicted"/>
<name>A0A7H1NSE8_9PROT</name>
<evidence type="ECO:0008006" key="3">
    <source>
        <dbReference type="Google" id="ProtNLM"/>
    </source>
</evidence>
<protein>
    <recommendedName>
        <fullName evidence="3">Septation inhibitor protein</fullName>
    </recommendedName>
</protein>
<reference evidence="1 2" key="1">
    <citation type="submission" date="2020-08" db="EMBL/GenBank/DDBJ databases">
        <title>Complete genome sequence of Entomobacter blattae G55GP.</title>
        <authorList>
            <person name="Poehlein A."/>
            <person name="Guzman J."/>
            <person name="Daniel R."/>
            <person name="Vilcinskas A."/>
        </authorList>
    </citation>
    <scope>NUCLEOTIDE SEQUENCE [LARGE SCALE GENOMIC DNA]</scope>
    <source>
        <strain evidence="1 2">G55GP</strain>
    </source>
</reference>